<dbReference type="Proteomes" id="UP000198584">
    <property type="component" value="Unassembled WGS sequence"/>
</dbReference>
<accession>A0A1H4C3K6</accession>
<dbReference type="AlphaFoldDB" id="A0A1H4C3K6"/>
<evidence type="ECO:0000313" key="1">
    <source>
        <dbReference type="EMBL" id="SEA54959.1"/>
    </source>
</evidence>
<reference evidence="2" key="1">
    <citation type="submission" date="2016-10" db="EMBL/GenBank/DDBJ databases">
        <authorList>
            <person name="Varghese N."/>
            <person name="Submissions S."/>
        </authorList>
    </citation>
    <scope>NUCLEOTIDE SEQUENCE [LARGE SCALE GENOMIC DNA]</scope>
    <source>
        <strain evidence="2">CCM7597</strain>
    </source>
</reference>
<protein>
    <submittedName>
        <fullName evidence="1">Uncharacterized protein</fullName>
    </submittedName>
</protein>
<proteinExistence type="predicted"/>
<dbReference type="EMBL" id="FNQR01000005">
    <property type="protein sequence ID" value="SEA54959.1"/>
    <property type="molecule type" value="Genomic_DNA"/>
</dbReference>
<keyword evidence="2" id="KW-1185">Reference proteome</keyword>
<gene>
    <name evidence="1" type="ORF">SAMN05421743_105249</name>
</gene>
<evidence type="ECO:0000313" key="2">
    <source>
        <dbReference type="Proteomes" id="UP000198584"/>
    </source>
</evidence>
<name>A0A1H4C3K6_9BACI</name>
<sequence length="98" mass="11121">MRDSYGIKVHGEIPQGFSPRKLTVLPWKASDFPDLQPLTTVTETVYLETESSAKGSLTVKSTRVNKKRLPLQRQSRGSAANSKEFFNFSKKAFFLIKR</sequence>
<organism evidence="1 2">
    <name type="scientific">Thalassobacillus cyri</name>
    <dbReference type="NCBI Taxonomy" id="571932"/>
    <lineage>
        <taxon>Bacteria</taxon>
        <taxon>Bacillati</taxon>
        <taxon>Bacillota</taxon>
        <taxon>Bacilli</taxon>
        <taxon>Bacillales</taxon>
        <taxon>Bacillaceae</taxon>
        <taxon>Thalassobacillus</taxon>
    </lineage>
</organism>